<comment type="caution">
    <text evidence="11">Lacks conserved residue(s) required for the propagation of feature annotation.</text>
</comment>
<dbReference type="OrthoDB" id="10252502at2759"/>
<evidence type="ECO:0000256" key="1">
    <source>
        <dbReference type="ARBA" id="ARBA00004477"/>
    </source>
</evidence>
<evidence type="ECO:0000313" key="14">
    <source>
        <dbReference type="Proteomes" id="UP000440578"/>
    </source>
</evidence>
<evidence type="ECO:0000256" key="2">
    <source>
        <dbReference type="ARBA" id="ARBA00004687"/>
    </source>
</evidence>
<evidence type="ECO:0000256" key="5">
    <source>
        <dbReference type="ARBA" id="ARBA00022676"/>
    </source>
</evidence>
<evidence type="ECO:0000256" key="10">
    <source>
        <dbReference type="ARBA" id="ARBA00023136"/>
    </source>
</evidence>
<comment type="caution">
    <text evidence="13">The sequence shown here is derived from an EMBL/GenBank/DDBJ whole genome shotgun (WGS) entry which is preliminary data.</text>
</comment>
<comment type="function">
    <text evidence="11">Mannosyltransferase involved in glycosylphosphatidylinositol-anchor biosynthesis.</text>
</comment>
<keyword evidence="10 11" id="KW-0472">Membrane</keyword>
<reference evidence="13 14" key="1">
    <citation type="submission" date="2019-07" db="EMBL/GenBank/DDBJ databases">
        <title>Draft genome assembly of a fouling barnacle, Amphibalanus amphitrite (Darwin, 1854): The first reference genome for Thecostraca.</title>
        <authorList>
            <person name="Kim W."/>
        </authorList>
    </citation>
    <scope>NUCLEOTIDE SEQUENCE [LARGE SCALE GENOMIC DNA]</scope>
    <source>
        <strain evidence="13">SNU_AA5</strain>
        <tissue evidence="13">Soma without cirri and trophi</tissue>
    </source>
</reference>
<evidence type="ECO:0000256" key="3">
    <source>
        <dbReference type="ARBA" id="ARBA00008698"/>
    </source>
</evidence>
<accession>A0A6A4WDG1</accession>
<gene>
    <name evidence="13" type="primary">Pigv</name>
    <name evidence="13" type="ORF">FJT64_022934</name>
</gene>
<dbReference type="EMBL" id="VIIS01000753">
    <property type="protein sequence ID" value="KAF0305396.1"/>
    <property type="molecule type" value="Genomic_DNA"/>
</dbReference>
<dbReference type="InterPro" id="IPR007315">
    <property type="entry name" value="PIG-V/Gpi18"/>
</dbReference>
<dbReference type="PANTHER" id="PTHR12468:SF2">
    <property type="entry name" value="GPI MANNOSYLTRANSFERASE 2"/>
    <property type="match status" value="1"/>
</dbReference>
<evidence type="ECO:0000256" key="12">
    <source>
        <dbReference type="SAM" id="MobiDB-lite"/>
    </source>
</evidence>
<comment type="subcellular location">
    <subcellularLocation>
        <location evidence="1 11">Endoplasmic reticulum membrane</location>
        <topology evidence="1 11">Multi-pass membrane protein</topology>
    </subcellularLocation>
</comment>
<evidence type="ECO:0000256" key="7">
    <source>
        <dbReference type="ARBA" id="ARBA00022692"/>
    </source>
</evidence>
<evidence type="ECO:0000256" key="4">
    <source>
        <dbReference type="ARBA" id="ARBA00022502"/>
    </source>
</evidence>
<proteinExistence type="inferred from homology"/>
<dbReference type="GO" id="GO:0004376">
    <property type="term" value="F:GPI mannosyltransferase activity"/>
    <property type="evidence" value="ECO:0007669"/>
    <property type="project" value="InterPro"/>
</dbReference>
<comment type="pathway">
    <text evidence="2 11">Glycolipid biosynthesis; glycosylphosphatidylinositol-anchor biosynthesis.</text>
</comment>
<feature type="transmembrane region" description="Helical" evidence="11">
    <location>
        <begin position="426"/>
        <end position="446"/>
    </location>
</feature>
<dbReference type="GO" id="GO:0005789">
    <property type="term" value="C:endoplasmic reticulum membrane"/>
    <property type="evidence" value="ECO:0007669"/>
    <property type="project" value="UniProtKB-SubCell"/>
</dbReference>
<feature type="transmembrane region" description="Helical" evidence="11">
    <location>
        <begin position="178"/>
        <end position="207"/>
    </location>
</feature>
<feature type="transmembrane region" description="Helical" evidence="11">
    <location>
        <begin position="228"/>
        <end position="259"/>
    </location>
</feature>
<feature type="transmembrane region" description="Helical" evidence="11">
    <location>
        <begin position="328"/>
        <end position="350"/>
    </location>
</feature>
<dbReference type="GO" id="GO:0006506">
    <property type="term" value="P:GPI anchor biosynthetic process"/>
    <property type="evidence" value="ECO:0007669"/>
    <property type="project" value="UniProtKB-UniPathway"/>
</dbReference>
<name>A0A6A4WDG1_AMPAM</name>
<dbReference type="UniPathway" id="UPA00196"/>
<dbReference type="GO" id="GO:0000009">
    <property type="term" value="F:alpha-1,6-mannosyltransferase activity"/>
    <property type="evidence" value="ECO:0007669"/>
    <property type="project" value="InterPro"/>
</dbReference>
<keyword evidence="4 11" id="KW-0337">GPI-anchor biosynthesis</keyword>
<keyword evidence="6 11" id="KW-0808">Transferase</keyword>
<dbReference type="Proteomes" id="UP000440578">
    <property type="component" value="Unassembled WGS sequence"/>
</dbReference>
<dbReference type="AlphaFoldDB" id="A0A6A4WDG1"/>
<evidence type="ECO:0000256" key="11">
    <source>
        <dbReference type="RuleBase" id="RU363112"/>
    </source>
</evidence>
<keyword evidence="8 11" id="KW-0256">Endoplasmic reticulum</keyword>
<dbReference type="PANTHER" id="PTHR12468">
    <property type="entry name" value="GPI MANNOSYLTRANSFERASE 2"/>
    <property type="match status" value="1"/>
</dbReference>
<keyword evidence="5 11" id="KW-0328">Glycosyltransferase</keyword>
<comment type="similarity">
    <text evidence="3 11">Belongs to the PIGV family.</text>
</comment>
<feature type="transmembrane region" description="Helical" evidence="11">
    <location>
        <begin position="140"/>
        <end position="158"/>
    </location>
</feature>
<feature type="compositionally biased region" description="Basic and acidic residues" evidence="12">
    <location>
        <begin position="374"/>
        <end position="393"/>
    </location>
</feature>
<evidence type="ECO:0000256" key="9">
    <source>
        <dbReference type="ARBA" id="ARBA00022989"/>
    </source>
</evidence>
<organism evidence="13 14">
    <name type="scientific">Amphibalanus amphitrite</name>
    <name type="common">Striped barnacle</name>
    <name type="synonym">Balanus amphitrite</name>
    <dbReference type="NCBI Taxonomy" id="1232801"/>
    <lineage>
        <taxon>Eukaryota</taxon>
        <taxon>Metazoa</taxon>
        <taxon>Ecdysozoa</taxon>
        <taxon>Arthropoda</taxon>
        <taxon>Crustacea</taxon>
        <taxon>Multicrustacea</taxon>
        <taxon>Cirripedia</taxon>
        <taxon>Thoracica</taxon>
        <taxon>Thoracicalcarea</taxon>
        <taxon>Balanomorpha</taxon>
        <taxon>Balanoidea</taxon>
        <taxon>Balanidae</taxon>
        <taxon>Amphibalaninae</taxon>
        <taxon>Amphibalanus</taxon>
    </lineage>
</organism>
<keyword evidence="9 11" id="KW-1133">Transmembrane helix</keyword>
<feature type="region of interest" description="Disordered" evidence="12">
    <location>
        <begin position="374"/>
        <end position="395"/>
    </location>
</feature>
<protein>
    <recommendedName>
        <fullName evidence="11">GPI mannosyltransferase 2</fullName>
        <ecNumber evidence="11">2.4.1.-</ecNumber>
    </recommendedName>
</protein>
<evidence type="ECO:0000256" key="8">
    <source>
        <dbReference type="ARBA" id="ARBA00022824"/>
    </source>
</evidence>
<keyword evidence="14" id="KW-1185">Reference proteome</keyword>
<dbReference type="Pfam" id="PF04188">
    <property type="entry name" value="Mannosyl_trans2"/>
    <property type="match status" value="1"/>
</dbReference>
<dbReference type="EC" id="2.4.1.-" evidence="11"/>
<evidence type="ECO:0000256" key="6">
    <source>
        <dbReference type="ARBA" id="ARBA00022679"/>
    </source>
</evidence>
<feature type="transmembrane region" description="Helical" evidence="11">
    <location>
        <begin position="102"/>
        <end position="128"/>
    </location>
</feature>
<evidence type="ECO:0000313" key="13">
    <source>
        <dbReference type="EMBL" id="KAF0305396.1"/>
    </source>
</evidence>
<sequence length="449" mass="48671">MTARQGEPYQCVVNHLLPDHISDAFVAPQPAAGDPAPSPAPLDSLATVLLGGLHRWDAQYFLHIAEHGYTHETTLAFFPGLPLMTTAGAVPLEATALLSRPVALLVSAVAVNALLSALAAQALLALSVRLLKDRRRARTAALLFCWSPATVFLAAPYSESLFACLGFTGMLFCETDRLWGAAAAFGFAAVTRSNGTLLIGFLVYNLLHKQVTMMLPKKTKENVLRPSLVWITLCGTGRLLQAAVLSLLALTAFVVYQLFAFVLFCTPGEDHYWDVGFLRYYRLRQLPNFMLAAPTVILVLYGAATYLHRWTLAVLQRPLDGAAVNMRLLPYTLHAAALTCFMVTCAHVQVTTRVLASSSPVLYWFAADLLHGPETKDGRTGDEDSRPEGDTARPRAMAAAVPSPSHQAVSRHSAGWPSPGTRAGTYVQLYFLGYAVLGTCLFSNGLPWT</sequence>
<feature type="transmembrane region" description="Helical" evidence="11">
    <location>
        <begin position="289"/>
        <end position="307"/>
    </location>
</feature>
<dbReference type="GO" id="GO:0031501">
    <property type="term" value="C:mannosyltransferase complex"/>
    <property type="evidence" value="ECO:0007669"/>
    <property type="project" value="TreeGrafter"/>
</dbReference>
<keyword evidence="7 11" id="KW-0812">Transmembrane</keyword>